<evidence type="ECO:0000313" key="2">
    <source>
        <dbReference type="EMBL" id="CEM52217.1"/>
    </source>
</evidence>
<accession>A0A0G4I5D4</accession>
<feature type="region of interest" description="Disordered" evidence="1">
    <location>
        <begin position="1082"/>
        <end position="1101"/>
    </location>
</feature>
<feature type="compositionally biased region" description="Low complexity" evidence="1">
    <location>
        <begin position="1091"/>
        <end position="1100"/>
    </location>
</feature>
<name>A0A0G4I5D4_9ALVE</name>
<protein>
    <submittedName>
        <fullName evidence="2">Uncharacterized protein</fullName>
    </submittedName>
</protein>
<dbReference type="EMBL" id="CDMZ01005183">
    <property type="protein sequence ID" value="CEM52217.1"/>
    <property type="molecule type" value="Genomic_DNA"/>
</dbReference>
<gene>
    <name evidence="2" type="ORF">Cvel_11144</name>
</gene>
<feature type="region of interest" description="Disordered" evidence="1">
    <location>
        <begin position="586"/>
        <end position="606"/>
    </location>
</feature>
<proteinExistence type="predicted"/>
<dbReference type="VEuPathDB" id="CryptoDB:Cvel_11144"/>
<organism evidence="2">
    <name type="scientific">Chromera velia CCMP2878</name>
    <dbReference type="NCBI Taxonomy" id="1169474"/>
    <lineage>
        <taxon>Eukaryota</taxon>
        <taxon>Sar</taxon>
        <taxon>Alveolata</taxon>
        <taxon>Colpodellida</taxon>
        <taxon>Chromeraceae</taxon>
        <taxon>Chromera</taxon>
    </lineage>
</organism>
<feature type="region of interest" description="Disordered" evidence="1">
    <location>
        <begin position="1111"/>
        <end position="1142"/>
    </location>
</feature>
<feature type="compositionally biased region" description="Polar residues" evidence="1">
    <location>
        <begin position="1127"/>
        <end position="1140"/>
    </location>
</feature>
<dbReference type="AlphaFoldDB" id="A0A0G4I5D4"/>
<reference evidence="2" key="1">
    <citation type="submission" date="2014-11" db="EMBL/GenBank/DDBJ databases">
        <authorList>
            <person name="Otto D Thomas"/>
            <person name="Naeem Raeece"/>
        </authorList>
    </citation>
    <scope>NUCLEOTIDE SEQUENCE</scope>
</reference>
<evidence type="ECO:0000256" key="1">
    <source>
        <dbReference type="SAM" id="MobiDB-lite"/>
    </source>
</evidence>
<sequence>MQDVINKLAIAVKGVSICVRRPGMGESVVVCLDSASLKTCKGPDASLQLADVEGVRIDAKVVDGSVLPVLHPLDTKNIRISRVSGKRFVDFGGLNLTASLGSVRVNLTRAVKKVLQRLGGESVADSETDAGAEEERNRLSLLLASAGANSEDRETETESDEGVVIPEEIDAAQGSGPVQLPWSASLSLESLEVAVGGDAAPAVMRVVGPSMVIDGGERLSVTVATEGVRVGDAVQFVGGLEAKIFPHEEEMTVSAEKTEVYLKRESLVELLSVIRQEATTLVQVEESDRISVAEPNKEYEKGDGLLWKLRANLGPMRLRLAEGRSDAAAGFHWADVQVEGLEYVWSGGDSVGCVRLSEGKVFGCCVPVNAAAAVGERQTETVTAGVNVGVKAVSFSDAKGLEVGEVFAFREGASGQNGGGGVSLTVMAGLQGLLSRVGSSLTSAVLPPAPTTVTPLASAPCPISAGTATPSPTDASSNTPIDVKAVRMEVDDVGRFECSGVSGYVASSGFLQVKLHEVVCLRGGSGGRAVVRDLLVERVRQGFALSISVLSVYMPGGESEGALVGGEEGRDGYRLGDFSRRVASGVRQTAESGAEERKRRADGGDGYHFGDFSRGLLGRVRGAGNPENAPTELEVVNTPESSISSVLEGLKNLPGIVEVSIKHFQVLRGRLLVTSSEVLVRADPPPSVTVPPNAASAPSQSDVLSLSESLHLPSNHPGGHWGRTGGGSISLLEMTEEAVHPRTASANPNEAVLTSSPDVKFRIHCNAVLGSLLSKEDALNLEEAPGALAGASFASAAAFFSIDSPCVTGWLKVDGGSSSVCIRSLGVFAKGGFLDLKGEHSDYFAQEAEKEKQKREQGEGGVAEPGIDAQLPNANIVQLQMRVSVKGVTTKVKGVPIGVTIKPRRMTLPAFQGNPNTTPSSILSYYTQWFTAHVPDLLLALSIGGTSVRDKCVEGLGYAAAGIAGRSVVGGTVSGTAALCLVDGVFACVDAGKKARGEGSDASYQFGDFTEGLVTFVCNGETMAKDVANYAKEKRVVSSTAGACLGASLGAVGGPAGVAVGAWAGSTVASATSRLVGSVLQEGGEARRRSSVTTASSTTAEWPEALQDLLLPLNDGPVDGRGPCRGPSTTRSSIPDQTAAPQEVIEERTVTVREGESDETEGDGYQFGDFCRGVTARVQRTSEMGAEARRGEEARGRGYKFGDYSAGLLKRMIKRG</sequence>
<feature type="compositionally biased region" description="Basic and acidic residues" evidence="1">
    <location>
        <begin position="594"/>
        <end position="605"/>
    </location>
</feature>